<organism evidence="11">
    <name type="scientific">Drosophila grimshawi</name>
    <name type="common">Hawaiian fruit fly</name>
    <name type="synonym">Idiomyia grimshawi</name>
    <dbReference type="NCBI Taxonomy" id="7222"/>
    <lineage>
        <taxon>Eukaryota</taxon>
        <taxon>Metazoa</taxon>
        <taxon>Ecdysozoa</taxon>
        <taxon>Arthropoda</taxon>
        <taxon>Hexapoda</taxon>
        <taxon>Insecta</taxon>
        <taxon>Pterygota</taxon>
        <taxon>Neoptera</taxon>
        <taxon>Endopterygota</taxon>
        <taxon>Diptera</taxon>
        <taxon>Brachycera</taxon>
        <taxon>Muscomorpha</taxon>
        <taxon>Ephydroidea</taxon>
        <taxon>Drosophilidae</taxon>
        <taxon>Drosophila</taxon>
        <taxon>Hawaiian Drosophila</taxon>
    </lineage>
</organism>
<feature type="transmembrane region" description="Helical" evidence="8">
    <location>
        <begin position="312"/>
        <end position="335"/>
    </location>
</feature>
<evidence type="ECO:0000256" key="7">
    <source>
        <dbReference type="ARBA" id="ARBA00023180"/>
    </source>
</evidence>
<name>B4JTR9_DROGR</name>
<dbReference type="HOGENOM" id="CLU_024760_0_0_1"/>
<keyword evidence="7" id="KW-0325">Glycoprotein</keyword>
<keyword evidence="11" id="KW-1185">Reference proteome</keyword>
<evidence type="ECO:0000256" key="8">
    <source>
        <dbReference type="SAM" id="Phobius"/>
    </source>
</evidence>
<dbReference type="STRING" id="7222.B4JTR9"/>
<feature type="transmembrane region" description="Helical" evidence="8">
    <location>
        <begin position="388"/>
        <end position="405"/>
    </location>
</feature>
<evidence type="ECO:0000256" key="4">
    <source>
        <dbReference type="ARBA" id="ARBA00022989"/>
    </source>
</evidence>
<gene>
    <name evidence="10" type="primary">Dgri\GH13750</name>
    <name evidence="10" type="ORF">Dgri_GH13750</name>
</gene>
<protein>
    <submittedName>
        <fullName evidence="10">GH13750</fullName>
    </submittedName>
</protein>
<dbReference type="InterPro" id="IPR052192">
    <property type="entry name" value="Insect_Ionotropic_Sensory_Rcpt"/>
</dbReference>
<evidence type="ECO:0000256" key="2">
    <source>
        <dbReference type="ARBA" id="ARBA00022475"/>
    </source>
</evidence>
<dbReference type="KEGG" id="dgr:6568418"/>
<dbReference type="Gene3D" id="3.40.190.10">
    <property type="entry name" value="Periplasmic binding protein-like II"/>
    <property type="match status" value="1"/>
</dbReference>
<dbReference type="PANTHER" id="PTHR42643">
    <property type="entry name" value="IONOTROPIC RECEPTOR 20A-RELATED"/>
    <property type="match status" value="1"/>
</dbReference>
<reference evidence="10 11" key="1">
    <citation type="journal article" date="2007" name="Nature">
        <title>Evolution of genes and genomes on the Drosophila phylogeny.</title>
        <authorList>
            <consortium name="Drosophila 12 Genomes Consortium"/>
            <person name="Clark A.G."/>
            <person name="Eisen M.B."/>
            <person name="Smith D.R."/>
            <person name="Bergman C.M."/>
            <person name="Oliver B."/>
            <person name="Markow T.A."/>
            <person name="Kaufman T.C."/>
            <person name="Kellis M."/>
            <person name="Gelbart W."/>
            <person name="Iyer V.N."/>
            <person name="Pollard D.A."/>
            <person name="Sackton T.B."/>
            <person name="Larracuente A.M."/>
            <person name="Singh N.D."/>
            <person name="Abad J.P."/>
            <person name="Abt D.N."/>
            <person name="Adryan B."/>
            <person name="Aguade M."/>
            <person name="Akashi H."/>
            <person name="Anderson W.W."/>
            <person name="Aquadro C.F."/>
            <person name="Ardell D.H."/>
            <person name="Arguello R."/>
            <person name="Artieri C.G."/>
            <person name="Barbash D.A."/>
            <person name="Barker D."/>
            <person name="Barsanti P."/>
            <person name="Batterham P."/>
            <person name="Batzoglou S."/>
            <person name="Begun D."/>
            <person name="Bhutkar A."/>
            <person name="Blanco E."/>
            <person name="Bosak S.A."/>
            <person name="Bradley R.K."/>
            <person name="Brand A.D."/>
            <person name="Brent M.R."/>
            <person name="Brooks A.N."/>
            <person name="Brown R.H."/>
            <person name="Butlin R.K."/>
            <person name="Caggese C."/>
            <person name="Calvi B.R."/>
            <person name="Bernardo de Carvalho A."/>
            <person name="Caspi A."/>
            <person name="Castrezana S."/>
            <person name="Celniker S.E."/>
            <person name="Chang J.L."/>
            <person name="Chapple C."/>
            <person name="Chatterji S."/>
            <person name="Chinwalla A."/>
            <person name="Civetta A."/>
            <person name="Clifton S.W."/>
            <person name="Comeron J.M."/>
            <person name="Costello J.C."/>
            <person name="Coyne J.A."/>
            <person name="Daub J."/>
            <person name="David R.G."/>
            <person name="Delcher A.L."/>
            <person name="Delehaunty K."/>
            <person name="Do C.B."/>
            <person name="Ebling H."/>
            <person name="Edwards K."/>
            <person name="Eickbush T."/>
            <person name="Evans J.D."/>
            <person name="Filipski A."/>
            <person name="Findeiss S."/>
            <person name="Freyhult E."/>
            <person name="Fulton L."/>
            <person name="Fulton R."/>
            <person name="Garcia A.C."/>
            <person name="Gardiner A."/>
            <person name="Garfield D.A."/>
            <person name="Garvin B.E."/>
            <person name="Gibson G."/>
            <person name="Gilbert D."/>
            <person name="Gnerre S."/>
            <person name="Godfrey J."/>
            <person name="Good R."/>
            <person name="Gotea V."/>
            <person name="Gravely B."/>
            <person name="Greenberg A.J."/>
            <person name="Griffiths-Jones S."/>
            <person name="Gross S."/>
            <person name="Guigo R."/>
            <person name="Gustafson E.A."/>
            <person name="Haerty W."/>
            <person name="Hahn M.W."/>
            <person name="Halligan D.L."/>
            <person name="Halpern A.L."/>
            <person name="Halter G.M."/>
            <person name="Han M.V."/>
            <person name="Heger A."/>
            <person name="Hillier L."/>
            <person name="Hinrichs A.S."/>
            <person name="Holmes I."/>
            <person name="Hoskins R.A."/>
            <person name="Hubisz M.J."/>
            <person name="Hultmark D."/>
            <person name="Huntley M.A."/>
            <person name="Jaffe D.B."/>
            <person name="Jagadeeshan S."/>
            <person name="Jeck W.R."/>
            <person name="Johnson J."/>
            <person name="Jones C.D."/>
            <person name="Jordan W.C."/>
            <person name="Karpen G.H."/>
            <person name="Kataoka E."/>
            <person name="Keightley P.D."/>
            <person name="Kheradpour P."/>
            <person name="Kirkness E.F."/>
            <person name="Koerich L.B."/>
            <person name="Kristiansen K."/>
            <person name="Kudrna D."/>
            <person name="Kulathinal R.J."/>
            <person name="Kumar S."/>
            <person name="Kwok R."/>
            <person name="Lander E."/>
            <person name="Langley C.H."/>
            <person name="Lapoint R."/>
            <person name="Lazzaro B.P."/>
            <person name="Lee S.J."/>
            <person name="Levesque L."/>
            <person name="Li R."/>
            <person name="Lin C.F."/>
            <person name="Lin M.F."/>
            <person name="Lindblad-Toh K."/>
            <person name="Llopart A."/>
            <person name="Long M."/>
            <person name="Low L."/>
            <person name="Lozovsky E."/>
            <person name="Lu J."/>
            <person name="Luo M."/>
            <person name="Machado C.A."/>
            <person name="Makalowski W."/>
            <person name="Marzo M."/>
            <person name="Matsuda M."/>
            <person name="Matzkin L."/>
            <person name="McAllister B."/>
            <person name="McBride C.S."/>
            <person name="McKernan B."/>
            <person name="McKernan K."/>
            <person name="Mendez-Lago M."/>
            <person name="Minx P."/>
            <person name="Mollenhauer M.U."/>
            <person name="Montooth K."/>
            <person name="Mount S.M."/>
            <person name="Mu X."/>
            <person name="Myers E."/>
            <person name="Negre B."/>
            <person name="Newfeld S."/>
            <person name="Nielsen R."/>
            <person name="Noor M.A."/>
            <person name="O'Grady P."/>
            <person name="Pachter L."/>
            <person name="Papaceit M."/>
            <person name="Parisi M.J."/>
            <person name="Parisi M."/>
            <person name="Parts L."/>
            <person name="Pedersen J.S."/>
            <person name="Pesole G."/>
            <person name="Phillippy A.M."/>
            <person name="Ponting C.P."/>
            <person name="Pop M."/>
            <person name="Porcelli D."/>
            <person name="Powell J.R."/>
            <person name="Prohaska S."/>
            <person name="Pruitt K."/>
            <person name="Puig M."/>
            <person name="Quesneville H."/>
            <person name="Ram K.R."/>
            <person name="Rand D."/>
            <person name="Rasmussen M.D."/>
            <person name="Reed L.K."/>
            <person name="Reenan R."/>
            <person name="Reily A."/>
            <person name="Remington K.A."/>
            <person name="Rieger T.T."/>
            <person name="Ritchie M.G."/>
            <person name="Robin C."/>
            <person name="Rogers Y.H."/>
            <person name="Rohde C."/>
            <person name="Rozas J."/>
            <person name="Rubenfield M.J."/>
            <person name="Ruiz A."/>
            <person name="Russo S."/>
            <person name="Salzberg S.L."/>
            <person name="Sanchez-Gracia A."/>
            <person name="Saranga D.J."/>
            <person name="Sato H."/>
            <person name="Schaeffer S.W."/>
            <person name="Schatz M.C."/>
            <person name="Schlenke T."/>
            <person name="Schwartz R."/>
            <person name="Segarra C."/>
            <person name="Singh R.S."/>
            <person name="Sirot L."/>
            <person name="Sirota M."/>
            <person name="Sisneros N.B."/>
            <person name="Smith C.D."/>
            <person name="Smith T.F."/>
            <person name="Spieth J."/>
            <person name="Stage D.E."/>
            <person name="Stark A."/>
            <person name="Stephan W."/>
            <person name="Strausberg R.L."/>
            <person name="Strempel S."/>
            <person name="Sturgill D."/>
            <person name="Sutton G."/>
            <person name="Sutton G.G."/>
            <person name="Tao W."/>
            <person name="Teichmann S."/>
            <person name="Tobari Y.N."/>
            <person name="Tomimura Y."/>
            <person name="Tsolas J.M."/>
            <person name="Valente V.L."/>
            <person name="Venter E."/>
            <person name="Venter J.C."/>
            <person name="Vicario S."/>
            <person name="Vieira F.G."/>
            <person name="Vilella A.J."/>
            <person name="Villasante A."/>
            <person name="Walenz B."/>
            <person name="Wang J."/>
            <person name="Wasserman M."/>
            <person name="Watts T."/>
            <person name="Wilson D."/>
            <person name="Wilson R.K."/>
            <person name="Wing R.A."/>
            <person name="Wolfner M.F."/>
            <person name="Wong A."/>
            <person name="Wong G.K."/>
            <person name="Wu C.I."/>
            <person name="Wu G."/>
            <person name="Yamamoto D."/>
            <person name="Yang H.P."/>
            <person name="Yang S.P."/>
            <person name="Yorke J.A."/>
            <person name="Yoshida K."/>
            <person name="Zdobnov E."/>
            <person name="Zhang P."/>
            <person name="Zhang Y."/>
            <person name="Zimin A.V."/>
            <person name="Baldwin J."/>
            <person name="Abdouelleil A."/>
            <person name="Abdulkadir J."/>
            <person name="Abebe A."/>
            <person name="Abera B."/>
            <person name="Abreu J."/>
            <person name="Acer S.C."/>
            <person name="Aftuck L."/>
            <person name="Alexander A."/>
            <person name="An P."/>
            <person name="Anderson E."/>
            <person name="Anderson S."/>
            <person name="Arachi H."/>
            <person name="Azer M."/>
            <person name="Bachantsang P."/>
            <person name="Barry A."/>
            <person name="Bayul T."/>
            <person name="Berlin A."/>
            <person name="Bessette D."/>
            <person name="Bloom T."/>
            <person name="Blye J."/>
            <person name="Boguslavskiy L."/>
            <person name="Bonnet C."/>
            <person name="Boukhgalter B."/>
            <person name="Bourzgui I."/>
            <person name="Brown A."/>
            <person name="Cahill P."/>
            <person name="Channer S."/>
            <person name="Cheshatsang Y."/>
            <person name="Chuda L."/>
            <person name="Citroen M."/>
            <person name="Collymore A."/>
            <person name="Cooke P."/>
            <person name="Costello M."/>
            <person name="D'Aco K."/>
            <person name="Daza R."/>
            <person name="De Haan G."/>
            <person name="DeGray S."/>
            <person name="DeMaso C."/>
            <person name="Dhargay N."/>
            <person name="Dooley K."/>
            <person name="Dooley E."/>
            <person name="Doricent M."/>
            <person name="Dorje P."/>
            <person name="Dorjee K."/>
            <person name="Dupes A."/>
            <person name="Elong R."/>
            <person name="Falk J."/>
            <person name="Farina A."/>
            <person name="Faro S."/>
            <person name="Ferguson D."/>
            <person name="Fisher S."/>
            <person name="Foley C.D."/>
            <person name="Franke A."/>
            <person name="Friedrich D."/>
            <person name="Gadbois L."/>
            <person name="Gearin G."/>
            <person name="Gearin C.R."/>
            <person name="Giannoukos G."/>
            <person name="Goode T."/>
            <person name="Graham J."/>
            <person name="Grandbois E."/>
            <person name="Grewal S."/>
            <person name="Gyaltsen K."/>
            <person name="Hafez N."/>
            <person name="Hagos B."/>
            <person name="Hall J."/>
            <person name="Henson C."/>
            <person name="Hollinger A."/>
            <person name="Honan T."/>
            <person name="Huard M.D."/>
            <person name="Hughes L."/>
            <person name="Hurhula B."/>
            <person name="Husby M.E."/>
            <person name="Kamat A."/>
            <person name="Kanga B."/>
            <person name="Kashin S."/>
            <person name="Khazanovich D."/>
            <person name="Kisner P."/>
            <person name="Lance K."/>
            <person name="Lara M."/>
            <person name="Lee W."/>
            <person name="Lennon N."/>
            <person name="Letendre F."/>
            <person name="LeVine R."/>
            <person name="Lipovsky A."/>
            <person name="Liu X."/>
            <person name="Liu J."/>
            <person name="Liu S."/>
            <person name="Lokyitsang T."/>
            <person name="Lokyitsang Y."/>
            <person name="Lubonja R."/>
            <person name="Lui A."/>
            <person name="MacDonald P."/>
            <person name="Magnisalis V."/>
            <person name="Maru K."/>
            <person name="Matthews C."/>
            <person name="McCusker W."/>
            <person name="McDonough S."/>
            <person name="Mehta T."/>
            <person name="Meldrim J."/>
            <person name="Meneus L."/>
            <person name="Mihai O."/>
            <person name="Mihalev A."/>
            <person name="Mihova T."/>
            <person name="Mittelman R."/>
            <person name="Mlenga V."/>
            <person name="Montmayeur A."/>
            <person name="Mulrain L."/>
            <person name="Navidi A."/>
            <person name="Naylor J."/>
            <person name="Negash T."/>
            <person name="Nguyen T."/>
            <person name="Nguyen N."/>
            <person name="Nicol R."/>
            <person name="Norbu C."/>
            <person name="Norbu N."/>
            <person name="Novod N."/>
            <person name="O'Neill B."/>
            <person name="Osman S."/>
            <person name="Markiewicz E."/>
            <person name="Oyono O.L."/>
            <person name="Patti C."/>
            <person name="Phunkhang P."/>
            <person name="Pierre F."/>
            <person name="Priest M."/>
            <person name="Raghuraman S."/>
            <person name="Rege F."/>
            <person name="Reyes R."/>
            <person name="Rise C."/>
            <person name="Rogov P."/>
            <person name="Ross K."/>
            <person name="Ryan E."/>
            <person name="Settipalli S."/>
            <person name="Shea T."/>
            <person name="Sherpa N."/>
            <person name="Shi L."/>
            <person name="Shih D."/>
            <person name="Sparrow T."/>
            <person name="Spaulding J."/>
            <person name="Stalker J."/>
            <person name="Stange-Thomann N."/>
            <person name="Stavropoulos S."/>
            <person name="Stone C."/>
            <person name="Strader C."/>
            <person name="Tesfaye S."/>
            <person name="Thomson T."/>
            <person name="Thoulutsang Y."/>
            <person name="Thoulutsang D."/>
            <person name="Topham K."/>
            <person name="Topping I."/>
            <person name="Tsamla T."/>
            <person name="Vassiliev H."/>
            <person name="Vo A."/>
            <person name="Wangchuk T."/>
            <person name="Wangdi T."/>
            <person name="Weiand M."/>
            <person name="Wilkinson J."/>
            <person name="Wilson A."/>
            <person name="Yadav S."/>
            <person name="Young G."/>
            <person name="Yu Q."/>
            <person name="Zembek L."/>
            <person name="Zhong D."/>
            <person name="Zimmer A."/>
            <person name="Zwirko Z."/>
            <person name="Jaffe D.B."/>
            <person name="Alvarez P."/>
            <person name="Brockman W."/>
            <person name="Butler J."/>
            <person name="Chin C."/>
            <person name="Gnerre S."/>
            <person name="Grabherr M."/>
            <person name="Kleber M."/>
            <person name="Mauceli E."/>
            <person name="MacCallum I."/>
        </authorList>
    </citation>
    <scope>NUCLEOTIDE SEQUENCE [LARGE SCALE GENOMIC DNA]</scope>
    <source>
        <strain evidence="11">Tucson 15287-2541.00</strain>
    </source>
</reference>
<evidence type="ECO:0000256" key="1">
    <source>
        <dbReference type="ARBA" id="ARBA00004651"/>
    </source>
</evidence>
<feature type="transmembrane region" description="Helical" evidence="8">
    <location>
        <begin position="356"/>
        <end position="376"/>
    </location>
</feature>
<dbReference type="GO" id="GO:0050909">
    <property type="term" value="P:sensory perception of taste"/>
    <property type="evidence" value="ECO:0007669"/>
    <property type="project" value="EnsemblMetazoa"/>
</dbReference>
<comment type="subcellular location">
    <subcellularLocation>
        <location evidence="1">Cell membrane</location>
        <topology evidence="1">Multi-pass membrane protein</topology>
    </subcellularLocation>
</comment>
<keyword evidence="2" id="KW-1003">Cell membrane</keyword>
<dbReference type="OrthoDB" id="8195814at2759"/>
<dbReference type="InParanoid" id="B4JTR9"/>
<keyword evidence="6" id="KW-0675">Receptor</keyword>
<evidence type="ECO:0000313" key="10">
    <source>
        <dbReference type="EMBL" id="EDV91498.1"/>
    </source>
</evidence>
<dbReference type="GO" id="GO:0005886">
    <property type="term" value="C:plasma membrane"/>
    <property type="evidence" value="ECO:0007669"/>
    <property type="project" value="UniProtKB-SubCell"/>
</dbReference>
<evidence type="ECO:0000256" key="3">
    <source>
        <dbReference type="ARBA" id="ARBA00022692"/>
    </source>
</evidence>
<dbReference type="SUPFAM" id="SSF53850">
    <property type="entry name" value="Periplasmic binding protein-like II"/>
    <property type="match status" value="1"/>
</dbReference>
<accession>B4JTR9</accession>
<dbReference type="EMBL" id="CH916374">
    <property type="protein sequence ID" value="EDV91498.1"/>
    <property type="molecule type" value="Genomic_DNA"/>
</dbReference>
<feature type="transmembrane region" description="Helical" evidence="8">
    <location>
        <begin position="583"/>
        <end position="601"/>
    </location>
</feature>
<dbReference type="FunCoup" id="B4JTR9">
    <property type="interactions" value="49"/>
</dbReference>
<proteinExistence type="predicted"/>
<dbReference type="AlphaFoldDB" id="B4JTR9"/>
<dbReference type="OMA" id="VYMDDLC"/>
<dbReference type="eggNOG" id="ENOG502SPRF">
    <property type="taxonomic scope" value="Eukaryota"/>
</dbReference>
<feature type="chain" id="PRO_5002809439" evidence="9">
    <location>
        <begin position="20"/>
        <end position="606"/>
    </location>
</feature>
<evidence type="ECO:0000256" key="6">
    <source>
        <dbReference type="ARBA" id="ARBA00023170"/>
    </source>
</evidence>
<keyword evidence="5 8" id="KW-0472">Membrane</keyword>
<feature type="signal peptide" evidence="9">
    <location>
        <begin position="1"/>
        <end position="19"/>
    </location>
</feature>
<evidence type="ECO:0000256" key="9">
    <source>
        <dbReference type="SAM" id="SignalP"/>
    </source>
</evidence>
<evidence type="ECO:0000256" key="5">
    <source>
        <dbReference type="ARBA" id="ARBA00023136"/>
    </source>
</evidence>
<dbReference type="Proteomes" id="UP000001070">
    <property type="component" value="Unassembled WGS sequence"/>
</dbReference>
<keyword evidence="4 8" id="KW-1133">Transmembrane helix</keyword>
<dbReference type="PhylomeDB" id="B4JTR9"/>
<keyword evidence="3 8" id="KW-0812">Transmembrane</keyword>
<keyword evidence="9" id="KW-0732">Signal</keyword>
<sequence>MALATQLIMFIIAIQMTTGQQDNNAGIVNTILSQMEGTLELHLRGMRDADNSFVQSLLNHKQYALRVHIGHHPKAVAGWDAEAGAVVHHFYIYEQVRQMQSDLKLFTNQGGFHVIAVEGFTGEQEEEDQLLLQFMEQIWQRRGHNRIYYVQLAVQRVLLYNPFLKSLVLTDNAHSFENIYSNLYGYPLRVYIFDSVYSALQEDESDEQVLRPTGPDAIVAETVGKHLNFTLNYAWPDGEFFGGKQPNGSYSGGVGRIHRHELDVIFAGFFIKDYFSPRLQFSAAVYMDDLCLFVQKAQRIPQSVVPLFAVRVDVWLCFLLVGFVCAFIWLCLRGLNLFLRIGHGQFEAGGVVNSRLHYFSIAWRIFIDTWVVWVRVNVGKFPPYNSERIFLASLCLVSVIFGALLESSLATAYIRPLYYQDPNTLAELDASQMPIYIKHPAFKDDLFYGHDSEVYRRLNAKMLLVGEGEDRLISMVAKNGRFAGVTRSASLELGDRRYIMTHKVHKIPQCPKTYHIGYVLPKPSPYLDGINTVLLRILAGGLLDHWISEMKERAKWSIHQYPEYLAELDMTKWKVLTLKDVQLAFYALTIGCLLASLVWLLELLFK</sequence>
<dbReference type="PANTHER" id="PTHR42643:SF38">
    <property type="entry name" value="IONOTROPIC RECEPTOR 100A"/>
    <property type="match status" value="1"/>
</dbReference>
<evidence type="ECO:0000313" key="11">
    <source>
        <dbReference type="Proteomes" id="UP000001070"/>
    </source>
</evidence>